<name>A0A5B8NQP5_9CHRO</name>
<evidence type="ECO:0000313" key="3">
    <source>
        <dbReference type="Proteomes" id="UP000318453"/>
    </source>
</evidence>
<evidence type="ECO:0000256" key="1">
    <source>
        <dbReference type="SAM" id="Phobius"/>
    </source>
</evidence>
<dbReference type="RefSeq" id="WP_146297180.1">
    <property type="nucleotide sequence ID" value="NZ_CP042326.1"/>
</dbReference>
<organism evidence="2 3">
    <name type="scientific">Euhalothece natronophila Z-M001</name>
    <dbReference type="NCBI Taxonomy" id="522448"/>
    <lineage>
        <taxon>Bacteria</taxon>
        <taxon>Bacillati</taxon>
        <taxon>Cyanobacteriota</taxon>
        <taxon>Cyanophyceae</taxon>
        <taxon>Oscillatoriophycideae</taxon>
        <taxon>Chroococcales</taxon>
        <taxon>Halothecacae</taxon>
        <taxon>Halothece cluster</taxon>
        <taxon>Euhalothece</taxon>
    </lineage>
</organism>
<dbReference type="AlphaFoldDB" id="A0A5B8NQP5"/>
<reference evidence="2 3" key="1">
    <citation type="submission" date="2019-08" db="EMBL/GenBank/DDBJ databases">
        <title>Carotenoids and Carotenoid Binding Proteins in the Halophilic Cyanobacterium Euhalothece sp. ZM00.</title>
        <authorList>
            <person name="Cho S.M."/>
            <person name="Song J.Y."/>
            <person name="Park Y.-I."/>
        </authorList>
    </citation>
    <scope>NUCLEOTIDE SEQUENCE [LARGE SCALE GENOMIC DNA]</scope>
    <source>
        <strain evidence="2 3">Z-M001</strain>
    </source>
</reference>
<gene>
    <name evidence="2" type="ORF">FRE64_16205</name>
</gene>
<keyword evidence="1" id="KW-0812">Transmembrane</keyword>
<feature type="transmembrane region" description="Helical" evidence="1">
    <location>
        <begin position="12"/>
        <end position="35"/>
    </location>
</feature>
<accession>A0A5B8NQP5</accession>
<dbReference type="Proteomes" id="UP000318453">
    <property type="component" value="Chromosome"/>
</dbReference>
<protein>
    <submittedName>
        <fullName evidence="2">DUF4330 domain-containing protein</fullName>
    </submittedName>
</protein>
<dbReference type="KEGG" id="enn:FRE64_16205"/>
<sequence>MKFIDSKGRLFNTISIIDLGAAVVILMVIIGIFFFPGTSGSVAQGTGSSNVEMDVLVQGLRMSHPETLEEELEEEGSTQLIIRNQPHGEVEVKSFERIPRTVVAPQPDGSVIAEADPRLEEEYKTDWLITLAGDARVTNNGVVVGSNSVKIGTTVELEGFSYNFRGSVVDVRLPD</sequence>
<proteinExistence type="predicted"/>
<dbReference type="InterPro" id="IPR025480">
    <property type="entry name" value="DUF4330"/>
</dbReference>
<dbReference type="Pfam" id="PF14221">
    <property type="entry name" value="DUF4330"/>
    <property type="match status" value="1"/>
</dbReference>
<dbReference type="OrthoDB" id="516203at2"/>
<keyword evidence="1" id="KW-1133">Transmembrane helix</keyword>
<keyword evidence="3" id="KW-1185">Reference proteome</keyword>
<dbReference type="EMBL" id="CP042326">
    <property type="protein sequence ID" value="QDZ41346.1"/>
    <property type="molecule type" value="Genomic_DNA"/>
</dbReference>
<keyword evidence="1" id="KW-0472">Membrane</keyword>
<evidence type="ECO:0000313" key="2">
    <source>
        <dbReference type="EMBL" id="QDZ41346.1"/>
    </source>
</evidence>